<protein>
    <submittedName>
        <fullName evidence="2">Uncharacterized protein</fullName>
    </submittedName>
</protein>
<feature type="transmembrane region" description="Helical" evidence="1">
    <location>
        <begin position="138"/>
        <end position="164"/>
    </location>
</feature>
<keyword evidence="1" id="KW-0472">Membrane</keyword>
<gene>
    <name evidence="2" type="ORF">C1645_779298</name>
</gene>
<dbReference type="AlphaFoldDB" id="A0A397SPR8"/>
<feature type="transmembrane region" description="Helical" evidence="1">
    <location>
        <begin position="25"/>
        <end position="41"/>
    </location>
</feature>
<feature type="transmembrane region" description="Helical" evidence="1">
    <location>
        <begin position="62"/>
        <end position="80"/>
    </location>
</feature>
<evidence type="ECO:0000313" key="2">
    <source>
        <dbReference type="EMBL" id="RIA86606.1"/>
    </source>
</evidence>
<keyword evidence="1" id="KW-1133">Transmembrane helix</keyword>
<dbReference type="EMBL" id="QKYT01000354">
    <property type="protein sequence ID" value="RIA86606.1"/>
    <property type="molecule type" value="Genomic_DNA"/>
</dbReference>
<organism evidence="2 3">
    <name type="scientific">Glomus cerebriforme</name>
    <dbReference type="NCBI Taxonomy" id="658196"/>
    <lineage>
        <taxon>Eukaryota</taxon>
        <taxon>Fungi</taxon>
        <taxon>Fungi incertae sedis</taxon>
        <taxon>Mucoromycota</taxon>
        <taxon>Glomeromycotina</taxon>
        <taxon>Glomeromycetes</taxon>
        <taxon>Glomerales</taxon>
        <taxon>Glomeraceae</taxon>
        <taxon>Glomus</taxon>
    </lineage>
</organism>
<keyword evidence="3" id="KW-1185">Reference proteome</keyword>
<proteinExistence type="predicted"/>
<keyword evidence="1" id="KW-0812">Transmembrane</keyword>
<evidence type="ECO:0000256" key="1">
    <source>
        <dbReference type="SAM" id="Phobius"/>
    </source>
</evidence>
<name>A0A397SPR8_9GLOM</name>
<feature type="transmembrane region" description="Helical" evidence="1">
    <location>
        <begin position="170"/>
        <end position="190"/>
    </location>
</feature>
<dbReference type="Proteomes" id="UP000265703">
    <property type="component" value="Unassembled WGS sequence"/>
</dbReference>
<sequence>MVAPTVYNNNTYTGDLDSPELNFKFILKLFSFFGVALSIFFNRPTRDKLSTFSCIYNRSLHIQIGVVSLITWALIVLFNQNVDTFSIVSNGNPVGNNGGHTPSSLFYAAVGISIFQILFGAFICFFKRKIFGMHVGFFSMLQLAFMVDILMMVFNIVAIITSYVRVPKTMLIGCIVVVITLILCMIFMSNQFKLYVAFMKNNNPNYDGRSRIIIHEGRDPKKVFKRLGCFAAFYGFVVRVCYFCYAMVILWISVLLPDYGANNVVNSISLVIFGFVGKTLLTRTLITNYRADRASLLEFVSSDKLTKQNIINLHRGFDDVIKETIQNDAKYVPLMFRPAM</sequence>
<reference evidence="2 3" key="1">
    <citation type="submission" date="2018-06" db="EMBL/GenBank/DDBJ databases">
        <title>Comparative genomics reveals the genomic features of Rhizophagus irregularis, R. cerebriforme, R. diaphanum and Gigaspora rosea, and their symbiotic lifestyle signature.</title>
        <authorList>
            <person name="Morin E."/>
            <person name="San Clemente H."/>
            <person name="Chen E.C.H."/>
            <person name="De La Providencia I."/>
            <person name="Hainaut M."/>
            <person name="Kuo A."/>
            <person name="Kohler A."/>
            <person name="Murat C."/>
            <person name="Tang N."/>
            <person name="Roy S."/>
            <person name="Loubradou J."/>
            <person name="Henrissat B."/>
            <person name="Grigoriev I.V."/>
            <person name="Corradi N."/>
            <person name="Roux C."/>
            <person name="Martin F.M."/>
        </authorList>
    </citation>
    <scope>NUCLEOTIDE SEQUENCE [LARGE SCALE GENOMIC DNA]</scope>
    <source>
        <strain evidence="2 3">DAOM 227022</strain>
    </source>
</reference>
<accession>A0A397SPR8</accession>
<feature type="transmembrane region" description="Helical" evidence="1">
    <location>
        <begin position="105"/>
        <end position="126"/>
    </location>
</feature>
<feature type="transmembrane region" description="Helical" evidence="1">
    <location>
        <begin position="264"/>
        <end position="281"/>
    </location>
</feature>
<feature type="transmembrane region" description="Helical" evidence="1">
    <location>
        <begin position="227"/>
        <end position="252"/>
    </location>
</feature>
<comment type="caution">
    <text evidence="2">The sequence shown here is derived from an EMBL/GenBank/DDBJ whole genome shotgun (WGS) entry which is preliminary data.</text>
</comment>
<evidence type="ECO:0000313" key="3">
    <source>
        <dbReference type="Proteomes" id="UP000265703"/>
    </source>
</evidence>